<comment type="caution">
    <text evidence="5">The sequence shown here is derived from an EMBL/GenBank/DDBJ whole genome shotgun (WGS) entry which is preliminary data.</text>
</comment>
<evidence type="ECO:0000313" key="5">
    <source>
        <dbReference type="EMBL" id="KAK5581761.1"/>
    </source>
</evidence>
<dbReference type="PANTHER" id="PTHR12469">
    <property type="entry name" value="PROTEIN EMI5 HOMOLOG, MITOCHONDRIAL"/>
    <property type="match status" value="1"/>
</dbReference>
<dbReference type="GO" id="GO:0006121">
    <property type="term" value="P:mitochondrial electron transport, succinate to ubiquinone"/>
    <property type="evidence" value="ECO:0007669"/>
    <property type="project" value="UniProtKB-UniRule"/>
</dbReference>
<comment type="subcellular location">
    <subcellularLocation>
        <location evidence="1 4">Mitochondrion matrix</location>
    </subcellularLocation>
</comment>
<evidence type="ECO:0000313" key="6">
    <source>
        <dbReference type="Proteomes" id="UP001344447"/>
    </source>
</evidence>
<evidence type="ECO:0000256" key="4">
    <source>
        <dbReference type="HAMAP-Rule" id="MF_03057"/>
    </source>
</evidence>
<dbReference type="AlphaFoldDB" id="A0AAN7YVP4"/>
<sequence length="140" mass="16448">MSKSIKQIKSTISFITTTTTRRNFCTKKIGYTIINVEDESKIKVNNEISEIEKLRKKLLYQSKERGMLENDLLLGSFAKLNIQKLTESQLRDYNLLLQQPDPDIFNWILKKTEVPEEYETEVLKLVQHHCKNDPLGFTRK</sequence>
<evidence type="ECO:0000256" key="3">
    <source>
        <dbReference type="ARBA" id="ARBA00023186"/>
    </source>
</evidence>
<protein>
    <recommendedName>
        <fullName evidence="4">Succinate dehydrogenase assembly factor 2, mitochondrial</fullName>
        <shortName evidence="4">SDH assembly factor 2</shortName>
        <shortName evidence="4">SDHAF2</shortName>
    </recommendedName>
</protein>
<dbReference type="GO" id="GO:0005759">
    <property type="term" value="C:mitochondrial matrix"/>
    <property type="evidence" value="ECO:0007669"/>
    <property type="project" value="UniProtKB-SubCell"/>
</dbReference>
<evidence type="ECO:0000256" key="2">
    <source>
        <dbReference type="ARBA" id="ARBA00023128"/>
    </source>
</evidence>
<dbReference type="GO" id="GO:0034553">
    <property type="term" value="P:mitochondrial respiratory chain complex II assembly"/>
    <property type="evidence" value="ECO:0007669"/>
    <property type="project" value="TreeGrafter"/>
</dbReference>
<dbReference type="Pfam" id="PF03937">
    <property type="entry name" value="Sdh5"/>
    <property type="match status" value="1"/>
</dbReference>
<dbReference type="InterPro" id="IPR036714">
    <property type="entry name" value="SDH_sf"/>
</dbReference>
<comment type="subunit">
    <text evidence="4">Interacts with the flavoprotein subunit within the SDH catalytic dimer.</text>
</comment>
<dbReference type="InterPro" id="IPR005631">
    <property type="entry name" value="SDH"/>
</dbReference>
<dbReference type="EMBL" id="JAVFKY010000001">
    <property type="protein sequence ID" value="KAK5581761.1"/>
    <property type="molecule type" value="Genomic_DNA"/>
</dbReference>
<comment type="similarity">
    <text evidence="4">Belongs to the SDHAF2 family.</text>
</comment>
<dbReference type="InterPro" id="IPR028882">
    <property type="entry name" value="SDHAF2"/>
</dbReference>
<keyword evidence="2 4" id="KW-0496">Mitochondrion</keyword>
<dbReference type="GO" id="GO:0006099">
    <property type="term" value="P:tricarboxylic acid cycle"/>
    <property type="evidence" value="ECO:0007669"/>
    <property type="project" value="TreeGrafter"/>
</dbReference>
<reference evidence="5 6" key="1">
    <citation type="submission" date="2023-11" db="EMBL/GenBank/DDBJ databases">
        <title>Dfirmibasis_genome.</title>
        <authorList>
            <person name="Edelbroek B."/>
            <person name="Kjellin J."/>
            <person name="Jerlstrom-Hultqvist J."/>
            <person name="Soderbom F."/>
        </authorList>
    </citation>
    <scope>NUCLEOTIDE SEQUENCE [LARGE SCALE GENOMIC DNA]</scope>
    <source>
        <strain evidence="5 6">TNS-C-14</strain>
    </source>
</reference>
<keyword evidence="3 4" id="KW-0143">Chaperone</keyword>
<dbReference type="SUPFAM" id="SSF109910">
    <property type="entry name" value="YgfY-like"/>
    <property type="match status" value="1"/>
</dbReference>
<gene>
    <name evidence="5" type="ORF">RB653_003339</name>
</gene>
<dbReference type="HAMAP" id="MF_03057">
    <property type="entry name" value="SDHAF2"/>
    <property type="match status" value="1"/>
</dbReference>
<dbReference type="FunFam" id="1.10.150.250:FF:000002">
    <property type="entry name" value="Succinate dehydrogenase assembly factor 2, mitochondrial"/>
    <property type="match status" value="1"/>
</dbReference>
<name>A0AAN7YVP4_9MYCE</name>
<organism evidence="5 6">
    <name type="scientific">Dictyostelium firmibasis</name>
    <dbReference type="NCBI Taxonomy" id="79012"/>
    <lineage>
        <taxon>Eukaryota</taxon>
        <taxon>Amoebozoa</taxon>
        <taxon>Evosea</taxon>
        <taxon>Eumycetozoa</taxon>
        <taxon>Dictyostelia</taxon>
        <taxon>Dictyosteliales</taxon>
        <taxon>Dictyosteliaceae</taxon>
        <taxon>Dictyostelium</taxon>
    </lineage>
</organism>
<proteinExistence type="inferred from homology"/>
<accession>A0AAN7YVP4</accession>
<dbReference type="Gene3D" id="1.10.150.250">
    <property type="entry name" value="Flavinator of succinate dehydrogenase"/>
    <property type="match status" value="1"/>
</dbReference>
<evidence type="ECO:0000256" key="1">
    <source>
        <dbReference type="ARBA" id="ARBA00004305"/>
    </source>
</evidence>
<keyword evidence="6" id="KW-1185">Reference proteome</keyword>
<dbReference type="PANTHER" id="PTHR12469:SF2">
    <property type="entry name" value="SUCCINATE DEHYDROGENASE ASSEMBLY FACTOR 2, MITOCHONDRIAL"/>
    <property type="match status" value="1"/>
</dbReference>
<dbReference type="Proteomes" id="UP001344447">
    <property type="component" value="Unassembled WGS sequence"/>
</dbReference>
<comment type="function">
    <text evidence="4">Plays an essential role in the assembly of succinate dehydrogenase (SDH), an enzyme complex (also referred to as respiratory complex II) that is a component of both the tricarboxylic acid (TCA) cycle and the mitochondrial electron transport chain, and which couples the oxidation of succinate to fumarate with the reduction of ubiquinone (coenzyme Q) to ubiquinol. Required for flavinylation (covalent attachment of FAD) of the flavoprotein subunit of the SDH catalytic dimer.</text>
</comment>